<reference evidence="1 2" key="1">
    <citation type="submission" date="2019-02" db="EMBL/GenBank/DDBJ databases">
        <title>Closed genome of Sporomusa termitida DSM 4440.</title>
        <authorList>
            <person name="Poehlein A."/>
            <person name="Daniel R."/>
        </authorList>
    </citation>
    <scope>NUCLEOTIDE SEQUENCE [LARGE SCALE GENOMIC DNA]</scope>
    <source>
        <strain evidence="1 2">DSM 4440</strain>
    </source>
</reference>
<dbReference type="OrthoDB" id="1684017at2"/>
<evidence type="ECO:0000313" key="2">
    <source>
        <dbReference type="Proteomes" id="UP000320776"/>
    </source>
</evidence>
<evidence type="ECO:0000313" key="1">
    <source>
        <dbReference type="EMBL" id="QDR81682.1"/>
    </source>
</evidence>
<dbReference type="EMBL" id="CP036259">
    <property type="protein sequence ID" value="QDR81682.1"/>
    <property type="molecule type" value="Genomic_DNA"/>
</dbReference>
<name>A0A517DWF3_9FIRM</name>
<keyword evidence="2" id="KW-1185">Reference proteome</keyword>
<protein>
    <submittedName>
        <fullName evidence="1">Uncharacterized protein</fullName>
    </submittedName>
</protein>
<dbReference type="KEGG" id="sted:SPTER_30940"/>
<organism evidence="1 2">
    <name type="scientific">Sporomusa termitida</name>
    <dbReference type="NCBI Taxonomy" id="2377"/>
    <lineage>
        <taxon>Bacteria</taxon>
        <taxon>Bacillati</taxon>
        <taxon>Bacillota</taxon>
        <taxon>Negativicutes</taxon>
        <taxon>Selenomonadales</taxon>
        <taxon>Sporomusaceae</taxon>
        <taxon>Sporomusa</taxon>
    </lineage>
</organism>
<dbReference type="RefSeq" id="WP_144351147.1">
    <property type="nucleotide sequence ID" value="NZ_CP036259.1"/>
</dbReference>
<proteinExistence type="predicted"/>
<dbReference type="AlphaFoldDB" id="A0A517DWF3"/>
<sequence>MAVAFQRGGSLFAGGLFYTKGEWEVEYPSFTNTEFGSETIIMNKGEYVLLNMVDKTSVPLGKTTEAAKQKLVAINKGQFAC</sequence>
<dbReference type="Proteomes" id="UP000320776">
    <property type="component" value="Chromosome"/>
</dbReference>
<gene>
    <name evidence="1" type="ORF">SPTER_30940</name>
</gene>
<accession>A0A517DWF3</accession>